<evidence type="ECO:0000256" key="12">
    <source>
        <dbReference type="ARBA" id="ARBA00022777"/>
    </source>
</evidence>
<evidence type="ECO:0000313" key="22">
    <source>
        <dbReference type="EnsemblPlants" id="OGLUM07G01980.1"/>
    </source>
</evidence>
<dbReference type="GO" id="GO:0004674">
    <property type="term" value="F:protein serine/threonine kinase activity"/>
    <property type="evidence" value="ECO:0007669"/>
    <property type="project" value="UniProtKB-KW"/>
</dbReference>
<evidence type="ECO:0000256" key="3">
    <source>
        <dbReference type="ARBA" id="ARBA00010217"/>
    </source>
</evidence>
<dbReference type="GO" id="GO:1901001">
    <property type="term" value="P:negative regulation of response to salt stress"/>
    <property type="evidence" value="ECO:0007669"/>
    <property type="project" value="UniProtKB-ARBA"/>
</dbReference>
<dbReference type="Pfam" id="PF00139">
    <property type="entry name" value="Lectin_legB"/>
    <property type="match status" value="1"/>
</dbReference>
<reference evidence="22" key="1">
    <citation type="submission" date="2015-04" db="UniProtKB">
        <authorList>
            <consortium name="EnsemblPlants"/>
        </authorList>
    </citation>
    <scope>IDENTIFICATION</scope>
</reference>
<keyword evidence="17" id="KW-0325">Glycoprotein</keyword>
<dbReference type="STRING" id="40148.A0A0E0AFK6"/>
<dbReference type="PANTHER" id="PTHR27007">
    <property type="match status" value="1"/>
</dbReference>
<keyword evidence="10" id="KW-0430">Lectin</keyword>
<dbReference type="EnsemblPlants" id="OGLUM07G01980.1">
    <property type="protein sequence ID" value="OGLUM07G01980.1"/>
    <property type="gene ID" value="OGLUM07G01980"/>
</dbReference>
<keyword evidence="16" id="KW-0675">Receptor</keyword>
<evidence type="ECO:0000256" key="15">
    <source>
        <dbReference type="ARBA" id="ARBA00023136"/>
    </source>
</evidence>
<dbReference type="FunFam" id="3.30.200.20:FF:000112">
    <property type="entry name" value="Lectin-domain containing receptor kinase A4.3"/>
    <property type="match status" value="1"/>
</dbReference>
<name>A0A0E0AFK6_9ORYZ</name>
<dbReference type="Gene3D" id="2.60.120.200">
    <property type="match status" value="1"/>
</dbReference>
<evidence type="ECO:0000259" key="21">
    <source>
        <dbReference type="PROSITE" id="PS50011"/>
    </source>
</evidence>
<dbReference type="Pfam" id="PF00069">
    <property type="entry name" value="Pkinase"/>
    <property type="match status" value="1"/>
</dbReference>
<keyword evidence="13" id="KW-0067">ATP-binding</keyword>
<comment type="catalytic activity">
    <reaction evidence="19">
        <text>L-seryl-[protein] + ATP = O-phospho-L-seryl-[protein] + ADP + H(+)</text>
        <dbReference type="Rhea" id="RHEA:17989"/>
        <dbReference type="Rhea" id="RHEA-COMP:9863"/>
        <dbReference type="Rhea" id="RHEA-COMP:11604"/>
        <dbReference type="ChEBI" id="CHEBI:15378"/>
        <dbReference type="ChEBI" id="CHEBI:29999"/>
        <dbReference type="ChEBI" id="CHEBI:30616"/>
        <dbReference type="ChEBI" id="CHEBI:83421"/>
        <dbReference type="ChEBI" id="CHEBI:456216"/>
        <dbReference type="EC" id="2.7.11.1"/>
    </reaction>
    <physiologicalReaction direction="left-to-right" evidence="19">
        <dbReference type="Rhea" id="RHEA:17990"/>
    </physiologicalReaction>
</comment>
<dbReference type="GO" id="GO:0030246">
    <property type="term" value="F:carbohydrate binding"/>
    <property type="evidence" value="ECO:0007669"/>
    <property type="project" value="UniProtKB-KW"/>
</dbReference>
<keyword evidence="7" id="KW-0808">Transferase</keyword>
<dbReference type="InterPro" id="IPR050528">
    <property type="entry name" value="L-type_Lectin-RKs"/>
</dbReference>
<evidence type="ECO:0000256" key="4">
    <source>
        <dbReference type="ARBA" id="ARBA00012513"/>
    </source>
</evidence>
<reference evidence="22" key="2">
    <citation type="submission" date="2018-05" db="EMBL/GenBank/DDBJ databases">
        <title>OgluRS3 (Oryza glumaepatula Reference Sequence Version 3).</title>
        <authorList>
            <person name="Zhang J."/>
            <person name="Kudrna D."/>
            <person name="Lee S."/>
            <person name="Talag J."/>
            <person name="Welchert J."/>
            <person name="Wing R.A."/>
        </authorList>
    </citation>
    <scope>NUCLEOTIDE SEQUENCE [LARGE SCALE GENOMIC DNA]</scope>
</reference>
<evidence type="ECO:0000256" key="20">
    <source>
        <dbReference type="SAM" id="Phobius"/>
    </source>
</evidence>
<keyword evidence="8 20" id="KW-0812">Transmembrane</keyword>
<dbReference type="InterPro" id="IPR008271">
    <property type="entry name" value="Ser/Thr_kinase_AS"/>
</dbReference>
<evidence type="ECO:0000256" key="6">
    <source>
        <dbReference type="ARBA" id="ARBA00022527"/>
    </source>
</evidence>
<dbReference type="InterPro" id="IPR011009">
    <property type="entry name" value="Kinase-like_dom_sf"/>
</dbReference>
<dbReference type="SUPFAM" id="SSF49899">
    <property type="entry name" value="Concanavalin A-like lectins/glucanases"/>
    <property type="match status" value="1"/>
</dbReference>
<proteinExistence type="inferred from homology"/>
<evidence type="ECO:0000256" key="17">
    <source>
        <dbReference type="ARBA" id="ARBA00023180"/>
    </source>
</evidence>
<keyword evidence="15 20" id="KW-0472">Membrane</keyword>
<dbReference type="eggNOG" id="ENOG502QSJ4">
    <property type="taxonomic scope" value="Eukaryota"/>
</dbReference>
<keyword evidence="5" id="KW-1003">Cell membrane</keyword>
<dbReference type="SMART" id="SM00220">
    <property type="entry name" value="S_TKc"/>
    <property type="match status" value="1"/>
</dbReference>
<protein>
    <recommendedName>
        <fullName evidence="4">non-specific serine/threonine protein kinase</fullName>
        <ecNumber evidence="4">2.7.11.1</ecNumber>
    </recommendedName>
</protein>
<dbReference type="SUPFAM" id="SSF56112">
    <property type="entry name" value="Protein kinase-like (PK-like)"/>
    <property type="match status" value="1"/>
</dbReference>
<evidence type="ECO:0000256" key="9">
    <source>
        <dbReference type="ARBA" id="ARBA00022729"/>
    </source>
</evidence>
<organism evidence="22">
    <name type="scientific">Oryza glumipatula</name>
    <dbReference type="NCBI Taxonomy" id="40148"/>
    <lineage>
        <taxon>Eukaryota</taxon>
        <taxon>Viridiplantae</taxon>
        <taxon>Streptophyta</taxon>
        <taxon>Embryophyta</taxon>
        <taxon>Tracheophyta</taxon>
        <taxon>Spermatophyta</taxon>
        <taxon>Magnoliopsida</taxon>
        <taxon>Liliopsida</taxon>
        <taxon>Poales</taxon>
        <taxon>Poaceae</taxon>
        <taxon>BOP clade</taxon>
        <taxon>Oryzoideae</taxon>
        <taxon>Oryzeae</taxon>
        <taxon>Oryzinae</taxon>
        <taxon>Oryza</taxon>
    </lineage>
</organism>
<evidence type="ECO:0000256" key="13">
    <source>
        <dbReference type="ARBA" id="ARBA00022840"/>
    </source>
</evidence>
<evidence type="ECO:0000256" key="16">
    <source>
        <dbReference type="ARBA" id="ARBA00023170"/>
    </source>
</evidence>
<sequence>MAVDKLVFNGFSNSSLVLDGSAAVLPNGILKLANGSSYAYTYTKGHAFFPSPIQLRNSTDGSIFSFSATFIFAMLHTLPLEEGDGIAFFLAAHTNFTGTGISGDFGLPAEDDNGKSLDHILSIELDTLHNERFGDIDDNHVGININSLNSSQSSPAGYYTDEPYSILHPLRLKSGEEMQVWIDYDHRRMQLNVTLAPVPMAKPKRPLLSATDHNLSKVLLDHMYVGFSSSSSAALYISGHAHGHFIAGFCFRLDGKPASLQYSKLPKINTSDLPDHVTYGTGRGSSIYWPDFLTSLPLIYASALGGAISMPVIIYLIVRRCRKYQELHEDWEVEFGPHRFSFKELFKATNGFVDQQLLGVGGFGKVYKGVLPSSKLEVGVKVMSHDSKQGMKEFVAEVVSMGRLRHRNLVQLLGYCRRKGELLLVYEYMPNGSLDKYLYDQDKPSLNWVQRFEIIKGVASGLLYLHEEWEQVVIHRDVKASNVLLDSEMNGRLGDFGLARLHDHGVDAHTTCVAGTRGYISPELARLGKATKATDVFAFGAFILEVACGRRPIGMNSSGELQVLVDFVLRFWQRDLILCMLDTRLGGEFVTEEAELALKLGLLCSHPSPASRPSMRLVMQYLCGDVLLPAMPESYRSIRSFSEMQVEGDQLDENPLLRQYLSVQTSITGLSGGR</sequence>
<dbReference type="Gramene" id="OGLUM07G01980.1">
    <property type="protein sequence ID" value="OGLUM07G01980.1"/>
    <property type="gene ID" value="OGLUM07G01980"/>
</dbReference>
<dbReference type="HOGENOM" id="CLU_000288_62_3_1"/>
<evidence type="ECO:0000256" key="1">
    <source>
        <dbReference type="ARBA" id="ARBA00004251"/>
    </source>
</evidence>
<dbReference type="FunFam" id="1.10.510.10:FF:000517">
    <property type="entry name" value="Putative receptor kinase Lecrk"/>
    <property type="match status" value="1"/>
</dbReference>
<dbReference type="GO" id="GO:0005886">
    <property type="term" value="C:plasma membrane"/>
    <property type="evidence" value="ECO:0007669"/>
    <property type="project" value="UniProtKB-SubCell"/>
</dbReference>
<keyword evidence="14 20" id="KW-1133">Transmembrane helix</keyword>
<comment type="catalytic activity">
    <reaction evidence="18">
        <text>L-threonyl-[protein] + ATP = O-phospho-L-threonyl-[protein] + ADP + H(+)</text>
        <dbReference type="Rhea" id="RHEA:46608"/>
        <dbReference type="Rhea" id="RHEA-COMP:11060"/>
        <dbReference type="Rhea" id="RHEA-COMP:11605"/>
        <dbReference type="ChEBI" id="CHEBI:15378"/>
        <dbReference type="ChEBI" id="CHEBI:30013"/>
        <dbReference type="ChEBI" id="CHEBI:30616"/>
        <dbReference type="ChEBI" id="CHEBI:61977"/>
        <dbReference type="ChEBI" id="CHEBI:456216"/>
        <dbReference type="EC" id="2.7.11.1"/>
    </reaction>
    <physiologicalReaction direction="left-to-right" evidence="18">
        <dbReference type="Rhea" id="RHEA:46609"/>
    </physiologicalReaction>
</comment>
<evidence type="ECO:0000256" key="18">
    <source>
        <dbReference type="ARBA" id="ARBA00048659"/>
    </source>
</evidence>
<evidence type="ECO:0000256" key="8">
    <source>
        <dbReference type="ARBA" id="ARBA00022692"/>
    </source>
</evidence>
<comment type="similarity">
    <text evidence="2">In the N-terminal section; belongs to the leguminous lectin family.</text>
</comment>
<evidence type="ECO:0000256" key="2">
    <source>
        <dbReference type="ARBA" id="ARBA00008536"/>
    </source>
</evidence>
<comment type="similarity">
    <text evidence="3">In the C-terminal section; belongs to the protein kinase superfamily. Ser/Thr protein kinase family.</text>
</comment>
<evidence type="ECO:0000256" key="5">
    <source>
        <dbReference type="ARBA" id="ARBA00022475"/>
    </source>
</evidence>
<keyword evidence="23" id="KW-1185">Reference proteome</keyword>
<keyword evidence="9" id="KW-0732">Signal</keyword>
<dbReference type="InterPro" id="IPR001220">
    <property type="entry name" value="Legume_lectin_dom"/>
</dbReference>
<dbReference type="InterPro" id="IPR000719">
    <property type="entry name" value="Prot_kinase_dom"/>
</dbReference>
<comment type="subcellular location">
    <subcellularLocation>
        <location evidence="1">Cell membrane</location>
        <topology evidence="1">Single-pass type I membrane protein</topology>
    </subcellularLocation>
</comment>
<dbReference type="EC" id="2.7.11.1" evidence="4"/>
<dbReference type="InterPro" id="IPR013320">
    <property type="entry name" value="ConA-like_dom_sf"/>
</dbReference>
<evidence type="ECO:0000256" key="10">
    <source>
        <dbReference type="ARBA" id="ARBA00022734"/>
    </source>
</evidence>
<dbReference type="Gene3D" id="1.10.510.10">
    <property type="entry name" value="Transferase(Phosphotransferase) domain 1"/>
    <property type="match status" value="1"/>
</dbReference>
<keyword evidence="6" id="KW-0723">Serine/threonine-protein kinase</keyword>
<dbReference type="PROSITE" id="PS50011">
    <property type="entry name" value="PROTEIN_KINASE_DOM"/>
    <property type="match status" value="1"/>
</dbReference>
<evidence type="ECO:0000256" key="19">
    <source>
        <dbReference type="ARBA" id="ARBA00048977"/>
    </source>
</evidence>
<dbReference type="FunFam" id="2.60.120.200:FF:000112">
    <property type="entry name" value="L-type lectin-domain containing receptor kinase V.9"/>
    <property type="match status" value="1"/>
</dbReference>
<keyword evidence="12" id="KW-0418">Kinase</keyword>
<dbReference type="Gene3D" id="3.30.200.20">
    <property type="entry name" value="Phosphorylase Kinase, domain 1"/>
    <property type="match status" value="1"/>
</dbReference>
<dbReference type="AlphaFoldDB" id="A0A0E0AFK6"/>
<accession>A0A0E0AFK6</accession>
<dbReference type="GO" id="GO:0005524">
    <property type="term" value="F:ATP binding"/>
    <property type="evidence" value="ECO:0007669"/>
    <property type="project" value="UniProtKB-KW"/>
</dbReference>
<dbReference type="CDD" id="cd06899">
    <property type="entry name" value="lectin_legume_LecRK_Arcelin_ConA"/>
    <property type="match status" value="1"/>
</dbReference>
<evidence type="ECO:0000313" key="23">
    <source>
        <dbReference type="Proteomes" id="UP000026961"/>
    </source>
</evidence>
<keyword evidence="11" id="KW-0547">Nucleotide-binding</keyword>
<dbReference type="PROSITE" id="PS00108">
    <property type="entry name" value="PROTEIN_KINASE_ST"/>
    <property type="match status" value="1"/>
</dbReference>
<feature type="transmembrane region" description="Helical" evidence="20">
    <location>
        <begin position="298"/>
        <end position="318"/>
    </location>
</feature>
<evidence type="ECO:0000256" key="7">
    <source>
        <dbReference type="ARBA" id="ARBA00022679"/>
    </source>
</evidence>
<feature type="domain" description="Protein kinase" evidence="21">
    <location>
        <begin position="352"/>
        <end position="628"/>
    </location>
</feature>
<evidence type="ECO:0000256" key="11">
    <source>
        <dbReference type="ARBA" id="ARBA00022741"/>
    </source>
</evidence>
<dbReference type="Proteomes" id="UP000026961">
    <property type="component" value="Chromosome 7"/>
</dbReference>
<evidence type="ECO:0000256" key="14">
    <source>
        <dbReference type="ARBA" id="ARBA00022989"/>
    </source>
</evidence>